<sequence length="43" mass="4764">SAHIAFERTVVEIQIQTFHGGEGEFSTARLENRVNGKPDIPIV</sequence>
<evidence type="ECO:0000313" key="1">
    <source>
        <dbReference type="EMBL" id="CAD1476950.1"/>
    </source>
</evidence>
<dbReference type="AlphaFoldDB" id="A0A6V7HCX7"/>
<feature type="non-terminal residue" evidence="1">
    <location>
        <position position="1"/>
    </location>
</feature>
<dbReference type="Proteomes" id="UP000752696">
    <property type="component" value="Unassembled WGS sequence"/>
</dbReference>
<accession>A0A6V7HCX7</accession>
<keyword evidence="2" id="KW-1185">Reference proteome</keyword>
<proteinExistence type="predicted"/>
<reference evidence="1" key="1">
    <citation type="submission" date="2020-07" db="EMBL/GenBank/DDBJ databases">
        <authorList>
            <person name="Nazaruddin N."/>
        </authorList>
    </citation>
    <scope>NUCLEOTIDE SEQUENCE</scope>
</reference>
<evidence type="ECO:0000313" key="2">
    <source>
        <dbReference type="Proteomes" id="UP000752696"/>
    </source>
</evidence>
<organism evidence="1 2">
    <name type="scientific">Heterotrigona itama</name>
    <dbReference type="NCBI Taxonomy" id="395501"/>
    <lineage>
        <taxon>Eukaryota</taxon>
        <taxon>Metazoa</taxon>
        <taxon>Ecdysozoa</taxon>
        <taxon>Arthropoda</taxon>
        <taxon>Hexapoda</taxon>
        <taxon>Insecta</taxon>
        <taxon>Pterygota</taxon>
        <taxon>Neoptera</taxon>
        <taxon>Endopterygota</taxon>
        <taxon>Hymenoptera</taxon>
        <taxon>Apocrita</taxon>
        <taxon>Aculeata</taxon>
        <taxon>Apoidea</taxon>
        <taxon>Anthophila</taxon>
        <taxon>Apidae</taxon>
        <taxon>Heterotrigona</taxon>
    </lineage>
</organism>
<dbReference type="EMBL" id="CAJDYZ010009707">
    <property type="protein sequence ID" value="CAD1476950.1"/>
    <property type="molecule type" value="Genomic_DNA"/>
</dbReference>
<gene>
    <name evidence="1" type="ORF">MHI_LOCUS697262</name>
</gene>
<comment type="caution">
    <text evidence="1">The sequence shown here is derived from an EMBL/GenBank/DDBJ whole genome shotgun (WGS) entry which is preliminary data.</text>
</comment>
<name>A0A6V7HCX7_9HYME</name>
<protein>
    <submittedName>
        <fullName evidence="1">Uncharacterized protein</fullName>
    </submittedName>
</protein>